<protein>
    <recommendedName>
        <fullName evidence="4">M6 family metalloprotease domain-containing protein</fullName>
    </recommendedName>
</protein>
<evidence type="ECO:0000313" key="3">
    <source>
        <dbReference type="Proteomes" id="UP000642748"/>
    </source>
</evidence>
<dbReference type="AlphaFoldDB" id="A0A8J3QUT6"/>
<sequence length="745" mass="78490">MLGVAILGFALSGGVPGQAAAAVAPPMQPIDPQHVQDQQDMTWNDYHAIPGMSWSTSGAKPTQRALRVALVAVDFPNQPFVVTEPKQSDPFGNPQIDPVSRNQVPQFYADFFNKPSAVNHNQTINGYWMEQSGGKVGISSVTAYGPYRMPKNSYQYGLNDIGQTPPNGCPGQSTVSGAQSATTTITVGSTTYFYPGDVVTISGVSGTRTVAAVPDATHLTLNSAVTAASGAGVNDCSGTRLESDTDALWHAAAGCTGNCGYDVVLRIYAGYDETSVWQEFGEMKFQDQNSVPKAVWGNPNPALPSTVPSRYVPWTSWLAGSQLWGQSTVRQGESSGTITHELSHFFFSIGDNNNNPYAAPYHRAGSGPWDMMDRGSFNGPGGPHNRWEVPAQDGASMGAEHDLRNKIGMGFVPYASVLRLNRNGLAASGLAVADVIARAVNADPLPSGSLAGVQVSLDGTSPVDREPACDVNTSPVCDGGGPAGNWSNYTLETVQRVGYGSFEPDSGVLVAKNKAYPAGGRSTEGSTCGYNCFTWVEDAHPENINQVDFTRPDGTPVMRTMGDYRQLNDALFHAGTNSGSSNEYVDTANNLHFYILSKYTDANGLLHYILGVQNPTGAGPQKHNVAVSAGTVSTQTPVGSANCNFPVANTGVDAVTDPRLHPQDERAYLHNDIYRLSAAVTGAGWGAQLYNNLTTAPFGGSASVPVYVTAGSAASATVTLTATSVSDPTKKATATCVVTAQNTTR</sequence>
<gene>
    <name evidence="2" type="ORF">Raf01_43770</name>
</gene>
<feature type="signal peptide" evidence="1">
    <location>
        <begin position="1"/>
        <end position="21"/>
    </location>
</feature>
<accession>A0A8J3QUT6</accession>
<evidence type="ECO:0008006" key="4">
    <source>
        <dbReference type="Google" id="ProtNLM"/>
    </source>
</evidence>
<keyword evidence="1" id="KW-0732">Signal</keyword>
<dbReference type="Proteomes" id="UP000642748">
    <property type="component" value="Unassembled WGS sequence"/>
</dbReference>
<reference evidence="2" key="1">
    <citation type="submission" date="2021-01" db="EMBL/GenBank/DDBJ databases">
        <title>Whole genome shotgun sequence of Rugosimonospora africana NBRC 104875.</title>
        <authorList>
            <person name="Komaki H."/>
            <person name="Tamura T."/>
        </authorList>
    </citation>
    <scope>NUCLEOTIDE SEQUENCE</scope>
    <source>
        <strain evidence="2">NBRC 104875</strain>
    </source>
</reference>
<dbReference type="EMBL" id="BONZ01000040">
    <property type="protein sequence ID" value="GIH16205.1"/>
    <property type="molecule type" value="Genomic_DNA"/>
</dbReference>
<name>A0A8J3QUT6_9ACTN</name>
<evidence type="ECO:0000256" key="1">
    <source>
        <dbReference type="SAM" id="SignalP"/>
    </source>
</evidence>
<feature type="chain" id="PRO_5035205957" description="M6 family metalloprotease domain-containing protein" evidence="1">
    <location>
        <begin position="22"/>
        <end position="745"/>
    </location>
</feature>
<proteinExistence type="predicted"/>
<keyword evidence="3" id="KW-1185">Reference proteome</keyword>
<evidence type="ECO:0000313" key="2">
    <source>
        <dbReference type="EMBL" id="GIH16205.1"/>
    </source>
</evidence>
<comment type="caution">
    <text evidence="2">The sequence shown here is derived from an EMBL/GenBank/DDBJ whole genome shotgun (WGS) entry which is preliminary data.</text>
</comment>
<organism evidence="2 3">
    <name type="scientific">Rugosimonospora africana</name>
    <dbReference type="NCBI Taxonomy" id="556532"/>
    <lineage>
        <taxon>Bacteria</taxon>
        <taxon>Bacillati</taxon>
        <taxon>Actinomycetota</taxon>
        <taxon>Actinomycetes</taxon>
        <taxon>Micromonosporales</taxon>
        <taxon>Micromonosporaceae</taxon>
        <taxon>Rugosimonospora</taxon>
    </lineage>
</organism>
<dbReference type="RefSeq" id="WP_203919799.1">
    <property type="nucleotide sequence ID" value="NZ_BONZ01000040.1"/>
</dbReference>